<feature type="domain" description="CHK kinase-like" evidence="1">
    <location>
        <begin position="1"/>
        <end position="183"/>
    </location>
</feature>
<gene>
    <name evidence="3" type="primary">LOC113202744</name>
</gene>
<dbReference type="GeneID" id="113202744"/>
<name>A0A9C6XB27_FRAOC</name>
<protein>
    <submittedName>
        <fullName evidence="3">Uncharacterized protein LOC113202744</fullName>
    </submittedName>
</protein>
<dbReference type="KEGG" id="foc:113202744"/>
<dbReference type="SUPFAM" id="SSF56112">
    <property type="entry name" value="Protein kinase-like (PK-like)"/>
    <property type="match status" value="1"/>
</dbReference>
<dbReference type="RefSeq" id="XP_052132318.1">
    <property type="nucleotide sequence ID" value="XM_052276358.1"/>
</dbReference>
<dbReference type="PANTHER" id="PTHR11012:SF48">
    <property type="entry name" value="CHK KINASE-LIKE DOMAIN-CONTAINING PROTEIN-RELATED"/>
    <property type="match status" value="1"/>
</dbReference>
<dbReference type="Gene3D" id="3.90.1200.10">
    <property type="match status" value="1"/>
</dbReference>
<evidence type="ECO:0000313" key="3">
    <source>
        <dbReference type="RefSeq" id="XP_052132318.1"/>
    </source>
</evidence>
<dbReference type="InterPro" id="IPR011009">
    <property type="entry name" value="Kinase-like_dom_sf"/>
</dbReference>
<evidence type="ECO:0000259" key="1">
    <source>
        <dbReference type="SMART" id="SM00587"/>
    </source>
</evidence>
<dbReference type="PANTHER" id="PTHR11012">
    <property type="entry name" value="PROTEIN KINASE-LIKE DOMAIN-CONTAINING"/>
    <property type="match status" value="1"/>
</dbReference>
<dbReference type="InterPro" id="IPR004119">
    <property type="entry name" value="EcKL"/>
</dbReference>
<dbReference type="OrthoDB" id="190089at2759"/>
<dbReference type="SMART" id="SM00587">
    <property type="entry name" value="CHK"/>
    <property type="match status" value="1"/>
</dbReference>
<organism evidence="2 3">
    <name type="scientific">Frankliniella occidentalis</name>
    <name type="common">Western flower thrips</name>
    <name type="synonym">Euthrips occidentalis</name>
    <dbReference type="NCBI Taxonomy" id="133901"/>
    <lineage>
        <taxon>Eukaryota</taxon>
        <taxon>Metazoa</taxon>
        <taxon>Ecdysozoa</taxon>
        <taxon>Arthropoda</taxon>
        <taxon>Hexapoda</taxon>
        <taxon>Insecta</taxon>
        <taxon>Pterygota</taxon>
        <taxon>Neoptera</taxon>
        <taxon>Paraneoptera</taxon>
        <taxon>Thysanoptera</taxon>
        <taxon>Terebrantia</taxon>
        <taxon>Thripoidea</taxon>
        <taxon>Thripidae</taxon>
        <taxon>Frankliniella</taxon>
    </lineage>
</organism>
<dbReference type="AlphaFoldDB" id="A0A9C6XB27"/>
<sequence length="277" mass="31223">MPIEHARLVVKALGELHAGGLVLEERAGGRTLLEQFPDLGFETFFSGDPAHPNASWHRASMKLCVGIVPHLDKYKGNAAAIAKAQAALPGVLAEVFTVMGAWPGVRNTMCHGDVWLNNFMFRDDEQGHPVEVSLVDFQLARYSPPAHDLAMFIAFCTDRAFQERHLDELTRLHYDSMAAALRRAGCDPDKVLPWSEFSDVAQKQRKYGLLLMALENPLSLAPGSLMDPLLEDAEKFHQHMHVDRTDAIIRLYHEDPYFRRRYNETMEGVIDNYILNA</sequence>
<reference evidence="3" key="1">
    <citation type="submission" date="2025-08" db="UniProtKB">
        <authorList>
            <consortium name="RefSeq"/>
        </authorList>
    </citation>
    <scope>IDENTIFICATION</scope>
</reference>
<accession>A0A9C6XB27</accession>
<keyword evidence="2" id="KW-1185">Reference proteome</keyword>
<dbReference type="Pfam" id="PF02958">
    <property type="entry name" value="EcKL"/>
    <property type="match status" value="1"/>
</dbReference>
<proteinExistence type="predicted"/>
<dbReference type="InterPro" id="IPR015897">
    <property type="entry name" value="CHK_kinase-like"/>
</dbReference>
<evidence type="ECO:0000313" key="2">
    <source>
        <dbReference type="Proteomes" id="UP000504606"/>
    </source>
</evidence>
<dbReference type="Proteomes" id="UP000504606">
    <property type="component" value="Unplaced"/>
</dbReference>